<evidence type="ECO:0000256" key="1">
    <source>
        <dbReference type="SAM" id="SignalP"/>
    </source>
</evidence>
<dbReference type="Proteomes" id="UP000094501">
    <property type="component" value="Unassembled WGS sequence"/>
</dbReference>
<dbReference type="OrthoDB" id="9809066at2"/>
<proteinExistence type="predicted"/>
<protein>
    <recommendedName>
        <fullName evidence="4">Neuromedin U</fullName>
    </recommendedName>
</protein>
<evidence type="ECO:0000313" key="3">
    <source>
        <dbReference type="Proteomes" id="UP000094501"/>
    </source>
</evidence>
<keyword evidence="1" id="KW-0732">Signal</keyword>
<reference evidence="2 3" key="1">
    <citation type="journal article" date="2016" name="Environ. Microbiol.">
        <title>New Methyloceanibacter diversity from North Sea sediments includes methanotroph containing solely the soluble methane monooxygenase.</title>
        <authorList>
            <person name="Vekeman B."/>
            <person name="Kerckhof F.M."/>
            <person name="Cremers G."/>
            <person name="de Vos P."/>
            <person name="Vandamme P."/>
            <person name="Boon N."/>
            <person name="Op den Camp H.J."/>
            <person name="Heylen K."/>
        </authorList>
    </citation>
    <scope>NUCLEOTIDE SEQUENCE [LARGE SCALE GENOMIC DNA]</scope>
    <source>
        <strain evidence="2 3">R-67174</strain>
    </source>
</reference>
<accession>A0A1E3W2G8</accession>
<feature type="chain" id="PRO_5009138930" description="Neuromedin U" evidence="1">
    <location>
        <begin position="23"/>
        <end position="263"/>
    </location>
</feature>
<name>A0A1E3W2G8_9HYPH</name>
<dbReference type="STRING" id="1774968.AUC68_02360"/>
<evidence type="ECO:0008006" key="4">
    <source>
        <dbReference type="Google" id="ProtNLM"/>
    </source>
</evidence>
<comment type="caution">
    <text evidence="2">The sequence shown here is derived from an EMBL/GenBank/DDBJ whole genome shotgun (WGS) entry which is preliminary data.</text>
</comment>
<gene>
    <name evidence="2" type="ORF">AUC68_02360</name>
</gene>
<dbReference type="RefSeq" id="WP_069436812.1">
    <property type="nucleotide sequence ID" value="NZ_LPWG01000010.1"/>
</dbReference>
<feature type="signal peptide" evidence="1">
    <location>
        <begin position="1"/>
        <end position="22"/>
    </location>
</feature>
<dbReference type="AlphaFoldDB" id="A0A1E3W2G8"/>
<evidence type="ECO:0000313" key="2">
    <source>
        <dbReference type="EMBL" id="ODR99970.1"/>
    </source>
</evidence>
<organism evidence="2 3">
    <name type="scientific">Methyloceanibacter methanicus</name>
    <dbReference type="NCBI Taxonomy" id="1774968"/>
    <lineage>
        <taxon>Bacteria</taxon>
        <taxon>Pseudomonadati</taxon>
        <taxon>Pseudomonadota</taxon>
        <taxon>Alphaproteobacteria</taxon>
        <taxon>Hyphomicrobiales</taxon>
        <taxon>Hyphomicrobiaceae</taxon>
        <taxon>Methyloceanibacter</taxon>
    </lineage>
</organism>
<keyword evidence="3" id="KW-1185">Reference proteome</keyword>
<dbReference type="EMBL" id="LPWG01000010">
    <property type="protein sequence ID" value="ODR99970.1"/>
    <property type="molecule type" value="Genomic_DNA"/>
</dbReference>
<sequence>MKHVWRAISILVLLSNPATALAQDAQAQANNPLANVTAVNLQNYYVGELTGPADDANQFVLRIAQPFSIDQSKWLLRLSAPVNSYPVGTNFGIDTGLGDINAFAAYLIDTGNPAVSFGVGPQVVAPTATEAGLGSDQWQLGFANVLFNASSSKLQYGYLLTYSNGVGDTGKNQRVQLGAFQPFAFYQLGDGWYTGGAPIWTYNFANDDYSFPLGLRLGKVIQRDGNVFNLFVEPQYSVADRGYGNPEWQVFFALNMQFGNKAP</sequence>